<organism evidence="2 3">
    <name type="scientific">Kitasatospora xanthocidica</name>
    <dbReference type="NCBI Taxonomy" id="83382"/>
    <lineage>
        <taxon>Bacteria</taxon>
        <taxon>Bacillati</taxon>
        <taxon>Actinomycetota</taxon>
        <taxon>Actinomycetes</taxon>
        <taxon>Kitasatosporales</taxon>
        <taxon>Streptomycetaceae</taxon>
        <taxon>Kitasatospora</taxon>
    </lineage>
</organism>
<evidence type="ECO:0000313" key="3">
    <source>
        <dbReference type="Proteomes" id="UP000263377"/>
    </source>
</evidence>
<sequence length="128" mass="14110">MYPLGLGVVSWWWLAILATAVFWAVLVPGMPTRTHRISMALAPAAMVVFGLGSYYAKHMDAAAVLAMYSFAVVAFPVGMVGHRRKFAQRLMEAKERGESEDNTWPPAMMAQVFVSLVVFGTAAIWTTR</sequence>
<dbReference type="EMBL" id="QVIG01000001">
    <property type="protein sequence ID" value="RGD57310.1"/>
    <property type="molecule type" value="Genomic_DNA"/>
</dbReference>
<keyword evidence="3" id="KW-1185">Reference proteome</keyword>
<accession>A0A372ZPJ1</accession>
<keyword evidence="1" id="KW-1133">Transmembrane helix</keyword>
<gene>
    <name evidence="2" type="ORF">DR950_05445</name>
</gene>
<feature type="transmembrane region" description="Helical" evidence="1">
    <location>
        <begin position="12"/>
        <end position="30"/>
    </location>
</feature>
<comment type="caution">
    <text evidence="2">The sequence shown here is derived from an EMBL/GenBank/DDBJ whole genome shotgun (WGS) entry which is preliminary data.</text>
</comment>
<keyword evidence="1" id="KW-0812">Transmembrane</keyword>
<dbReference type="Proteomes" id="UP000263377">
    <property type="component" value="Unassembled WGS sequence"/>
</dbReference>
<evidence type="ECO:0000256" key="1">
    <source>
        <dbReference type="SAM" id="Phobius"/>
    </source>
</evidence>
<name>A0A372ZPJ1_9ACTN</name>
<feature type="transmembrane region" description="Helical" evidence="1">
    <location>
        <begin position="37"/>
        <end position="56"/>
    </location>
</feature>
<proteinExistence type="predicted"/>
<keyword evidence="1" id="KW-0472">Membrane</keyword>
<evidence type="ECO:0000313" key="2">
    <source>
        <dbReference type="EMBL" id="RGD57310.1"/>
    </source>
</evidence>
<feature type="transmembrane region" description="Helical" evidence="1">
    <location>
        <begin position="103"/>
        <end position="125"/>
    </location>
</feature>
<feature type="transmembrane region" description="Helical" evidence="1">
    <location>
        <begin position="62"/>
        <end position="82"/>
    </location>
</feature>
<reference evidence="2 3" key="1">
    <citation type="submission" date="2018-08" db="EMBL/GenBank/DDBJ databases">
        <title>Diversity &amp; Physiological Properties of Lignin-Decomposing Actinobacteria from Soil.</title>
        <authorList>
            <person name="Roh S.G."/>
            <person name="Kim S.B."/>
        </authorList>
    </citation>
    <scope>NUCLEOTIDE SEQUENCE [LARGE SCALE GENOMIC DNA]</scope>
    <source>
        <strain evidence="2 3">MMS17-GH009</strain>
    </source>
</reference>
<protein>
    <submittedName>
        <fullName evidence="2">Uncharacterized protein</fullName>
    </submittedName>
</protein>
<dbReference type="AlphaFoldDB" id="A0A372ZPJ1"/>